<name>A0AAV8S914_9ROSI</name>
<comment type="caution">
    <text evidence="3">The sequence shown here is derived from an EMBL/GenBank/DDBJ whole genome shotgun (WGS) entry which is preliminary data.</text>
</comment>
<evidence type="ECO:0000313" key="4">
    <source>
        <dbReference type="Proteomes" id="UP001159364"/>
    </source>
</evidence>
<accession>A0AAV8S914</accession>
<dbReference type="Proteomes" id="UP001159364">
    <property type="component" value="Linkage Group LG12"/>
</dbReference>
<evidence type="ECO:0000313" key="3">
    <source>
        <dbReference type="EMBL" id="KAJ8748579.1"/>
    </source>
</evidence>
<reference evidence="3 4" key="1">
    <citation type="submission" date="2021-09" db="EMBL/GenBank/DDBJ databases">
        <title>Genomic insights and catalytic innovation underlie evolution of tropane alkaloids biosynthesis.</title>
        <authorList>
            <person name="Wang Y.-J."/>
            <person name="Tian T."/>
            <person name="Huang J.-P."/>
            <person name="Huang S.-X."/>
        </authorList>
    </citation>
    <scope>NUCLEOTIDE SEQUENCE [LARGE SCALE GENOMIC DNA]</scope>
    <source>
        <strain evidence="3">KIB-2018</strain>
        <tissue evidence="3">Leaf</tissue>
    </source>
</reference>
<feature type="signal peptide" evidence="2">
    <location>
        <begin position="1"/>
        <end position="26"/>
    </location>
</feature>
<evidence type="ECO:0000256" key="2">
    <source>
        <dbReference type="SAM" id="SignalP"/>
    </source>
</evidence>
<sequence>MIWDGRLHIVYTILSVILMLSHGVCGSDSNMDPESLDAVFQEYTMKELVHHRTGILFDVHLPSNFTGMNISAVRVRSGNLREKGAKFSYFYFPPGVVAFPYVKRLAIVYQNLGNLSTSYYHVPGYSFVSPVVGFSAYDASNSLLLGNETLRLSAMGEPILVNLTRTTTTDGYKGEPKCVKFVEGGLVQFRNITKEMFCFTEGDGHFAVVVPLPERKGDKGWIRWVVGCVAGAVGLLLLGLILVTSLKLVRSKIMKDMEGASERGVPLVMTWIGRSKMPSASMTRTQPSLDKIQIKQLTHQMSIFFKIW</sequence>
<proteinExistence type="predicted"/>
<feature type="transmembrane region" description="Helical" evidence="1">
    <location>
        <begin position="221"/>
        <end position="246"/>
    </location>
</feature>
<feature type="chain" id="PRO_5043485316" evidence="2">
    <location>
        <begin position="27"/>
        <end position="308"/>
    </location>
</feature>
<organism evidence="3 4">
    <name type="scientific">Erythroxylum novogranatense</name>
    <dbReference type="NCBI Taxonomy" id="1862640"/>
    <lineage>
        <taxon>Eukaryota</taxon>
        <taxon>Viridiplantae</taxon>
        <taxon>Streptophyta</taxon>
        <taxon>Embryophyta</taxon>
        <taxon>Tracheophyta</taxon>
        <taxon>Spermatophyta</taxon>
        <taxon>Magnoliopsida</taxon>
        <taxon>eudicotyledons</taxon>
        <taxon>Gunneridae</taxon>
        <taxon>Pentapetalae</taxon>
        <taxon>rosids</taxon>
        <taxon>fabids</taxon>
        <taxon>Malpighiales</taxon>
        <taxon>Erythroxylaceae</taxon>
        <taxon>Erythroxylum</taxon>
    </lineage>
</organism>
<protein>
    <submittedName>
        <fullName evidence="3">Uncharacterized protein</fullName>
    </submittedName>
</protein>
<dbReference type="Pfam" id="PF06697">
    <property type="entry name" value="DUF1191"/>
    <property type="match status" value="1"/>
</dbReference>
<keyword evidence="4" id="KW-1185">Reference proteome</keyword>
<dbReference type="AlphaFoldDB" id="A0AAV8S914"/>
<dbReference type="PANTHER" id="PTHR33512:SF7">
    <property type="entry name" value="LEGUME LECTIN DOMAIN-CONTAINING PROTEIN"/>
    <property type="match status" value="1"/>
</dbReference>
<keyword evidence="1" id="KW-1133">Transmembrane helix</keyword>
<dbReference type="GO" id="GO:0016020">
    <property type="term" value="C:membrane"/>
    <property type="evidence" value="ECO:0007669"/>
    <property type="project" value="TreeGrafter"/>
</dbReference>
<evidence type="ECO:0000256" key="1">
    <source>
        <dbReference type="SAM" id="Phobius"/>
    </source>
</evidence>
<keyword evidence="2" id="KW-0732">Signal</keyword>
<keyword evidence="1" id="KW-0812">Transmembrane</keyword>
<gene>
    <name evidence="3" type="ORF">K2173_003480</name>
</gene>
<dbReference type="EMBL" id="JAIWQS010000012">
    <property type="protein sequence ID" value="KAJ8748579.1"/>
    <property type="molecule type" value="Genomic_DNA"/>
</dbReference>
<dbReference type="PANTHER" id="PTHR33512">
    <property type="entry name" value="PROTEIN, PUTATIVE (DUF1191)-RELATED"/>
    <property type="match status" value="1"/>
</dbReference>
<dbReference type="InterPro" id="IPR010605">
    <property type="entry name" value="DUF1191"/>
</dbReference>
<keyword evidence="1" id="KW-0472">Membrane</keyword>